<gene>
    <name evidence="11" type="ORF">DMP10_00990</name>
</gene>
<sequence>MEREVAWKKYDEASLDELEALAVDYIDFISENKTERECAAAAIAAAEDAGYDSLADCIAAGTPVGPGSKLWACAQGKAVILVHVGAAPISEGMNILGAHIDSPRLDIKQNPLYETNDFALLDTHYYGGIKNYQWTALPLALHGVVAKTDGEVVEVNIGDDPADPVFCVTDLLPHLGSQQMDKKGSKVVEGEDLDVLVGNRPLAATDADEADDGAGKAEGDKASKDPVKAYVLALLSDKYGIAEEDFLSAELEVVPAGRARDLGFDRSMVIGYGQDDRVCAYTSLAAQLALGDDIPARTAVCVLVDKEEIGSVGASGMASMFFENTIAEIMALAGESSPLRLRRALTRSRMLSSDVSAGFDPAYASVFEAKNSAYLGRGLVFNKYTGARGKSGSNDASAEYVALVRRIMDDAGVSFQTAELGRVDAGGGGTIAYIPAKYGMDVIDSGVPVLSMHSPWEVTSKADIYEARRGYEAFLRAEG</sequence>
<keyword evidence="5 9" id="KW-0479">Metal-binding</keyword>
<dbReference type="RefSeq" id="WP_117284260.1">
    <property type="nucleotide sequence ID" value="NZ_JAMTCE010000001.1"/>
</dbReference>
<dbReference type="EMBL" id="QICA01000001">
    <property type="protein sequence ID" value="RNL40164.1"/>
    <property type="molecule type" value="Genomic_DNA"/>
</dbReference>
<evidence type="ECO:0000256" key="10">
    <source>
        <dbReference type="RuleBase" id="RU004387"/>
    </source>
</evidence>
<evidence type="ECO:0000256" key="8">
    <source>
        <dbReference type="ARBA" id="ARBA00023049"/>
    </source>
</evidence>
<dbReference type="Gene3D" id="2.30.250.10">
    <property type="entry name" value="Aminopeptidase i, Domain 2"/>
    <property type="match status" value="1"/>
</dbReference>
<keyword evidence="3 9" id="KW-0031">Aminopeptidase</keyword>
<evidence type="ECO:0000256" key="6">
    <source>
        <dbReference type="ARBA" id="ARBA00022801"/>
    </source>
</evidence>
<keyword evidence="12" id="KW-1185">Reference proteome</keyword>
<evidence type="ECO:0000256" key="3">
    <source>
        <dbReference type="ARBA" id="ARBA00022438"/>
    </source>
</evidence>
<keyword evidence="8 9" id="KW-0482">Metalloprotease</keyword>
<dbReference type="Pfam" id="PF02127">
    <property type="entry name" value="Peptidase_M18"/>
    <property type="match status" value="1"/>
</dbReference>
<evidence type="ECO:0000313" key="12">
    <source>
        <dbReference type="Proteomes" id="UP000278327"/>
    </source>
</evidence>
<dbReference type="AlphaFoldDB" id="A0A3N0B010"/>
<name>A0A3N0B010_9ACTN</name>
<comment type="similarity">
    <text evidence="2 9">Belongs to the peptidase M18 family.</text>
</comment>
<dbReference type="InterPro" id="IPR023358">
    <property type="entry name" value="Peptidase_M18_dom2"/>
</dbReference>
<evidence type="ECO:0000256" key="4">
    <source>
        <dbReference type="ARBA" id="ARBA00022670"/>
    </source>
</evidence>
<dbReference type="NCBIfam" id="NF002600">
    <property type="entry name" value="PRK02256.1"/>
    <property type="match status" value="1"/>
</dbReference>
<dbReference type="GO" id="GO:0005737">
    <property type="term" value="C:cytoplasm"/>
    <property type="evidence" value="ECO:0007669"/>
    <property type="project" value="UniProtKB-ARBA"/>
</dbReference>
<organism evidence="11 12">
    <name type="scientific">Adlercreutzia equolifaciens subsp. celatus DSM 18785</name>
    <dbReference type="NCBI Taxonomy" id="1121021"/>
    <lineage>
        <taxon>Bacteria</taxon>
        <taxon>Bacillati</taxon>
        <taxon>Actinomycetota</taxon>
        <taxon>Coriobacteriia</taxon>
        <taxon>Eggerthellales</taxon>
        <taxon>Eggerthellaceae</taxon>
        <taxon>Adlercreutzia</taxon>
    </lineage>
</organism>
<dbReference type="InterPro" id="IPR001948">
    <property type="entry name" value="Peptidase_M18"/>
</dbReference>
<dbReference type="SUPFAM" id="SSF101821">
    <property type="entry name" value="Aminopeptidase/glucanase lid domain"/>
    <property type="match status" value="1"/>
</dbReference>
<dbReference type="GO" id="GO:0008270">
    <property type="term" value="F:zinc ion binding"/>
    <property type="evidence" value="ECO:0007669"/>
    <property type="project" value="InterPro"/>
</dbReference>
<dbReference type="PANTHER" id="PTHR28570:SF2">
    <property type="entry name" value="M18 FAMILY AMINOPEPTIDASE 1-RELATED"/>
    <property type="match status" value="1"/>
</dbReference>
<reference evidence="11 12" key="1">
    <citation type="journal article" date="2019" name="Microbiol. Resour. Announc.">
        <title>Draft Genome Sequences of Type Strains of Gordonibacter faecihominis, Paraeggerthella hongkongensis, Parvibacter caecicola,Slackia equolifaciens, Slackia faecicanis, and Slackia isoflavoniconvertens.</title>
        <authorList>
            <person name="Danylec N."/>
            <person name="Stoll D.A."/>
            <person name="Dotsch A."/>
            <person name="Huch M."/>
        </authorList>
    </citation>
    <scope>NUCLEOTIDE SEQUENCE [LARGE SCALE GENOMIC DNA]</scope>
    <source>
        <strain evidence="11 12">DSM 18785</strain>
    </source>
</reference>
<dbReference type="GO" id="GO:0004177">
    <property type="term" value="F:aminopeptidase activity"/>
    <property type="evidence" value="ECO:0007669"/>
    <property type="project" value="UniProtKB-KW"/>
</dbReference>
<comment type="caution">
    <text evidence="11">The sequence shown here is derived from an EMBL/GenBank/DDBJ whole genome shotgun (WGS) entry which is preliminary data.</text>
</comment>
<evidence type="ECO:0000256" key="1">
    <source>
        <dbReference type="ARBA" id="ARBA00001947"/>
    </source>
</evidence>
<dbReference type="PANTHER" id="PTHR28570">
    <property type="entry name" value="ASPARTYL AMINOPEPTIDASE"/>
    <property type="match status" value="1"/>
</dbReference>
<evidence type="ECO:0000313" key="11">
    <source>
        <dbReference type="EMBL" id="RNL40164.1"/>
    </source>
</evidence>
<keyword evidence="7 9" id="KW-0862">Zinc</keyword>
<dbReference type="GO" id="GO:0006508">
    <property type="term" value="P:proteolysis"/>
    <property type="evidence" value="ECO:0007669"/>
    <property type="project" value="UniProtKB-KW"/>
</dbReference>
<keyword evidence="6 9" id="KW-0378">Hydrolase</keyword>
<proteinExistence type="inferred from homology"/>
<evidence type="ECO:0000256" key="5">
    <source>
        <dbReference type="ARBA" id="ARBA00022723"/>
    </source>
</evidence>
<dbReference type="EC" id="3.4.11.-" evidence="10"/>
<evidence type="ECO:0000256" key="9">
    <source>
        <dbReference type="RuleBase" id="RU004386"/>
    </source>
</evidence>
<evidence type="ECO:0000256" key="2">
    <source>
        <dbReference type="ARBA" id="ARBA00008290"/>
    </source>
</evidence>
<dbReference type="PRINTS" id="PR00932">
    <property type="entry name" value="AMINO1PTASE"/>
</dbReference>
<protein>
    <recommendedName>
        <fullName evidence="10">M18 family aminopeptidase</fullName>
        <ecNumber evidence="10">3.4.11.-</ecNumber>
    </recommendedName>
</protein>
<dbReference type="GO" id="GO:0008237">
    <property type="term" value="F:metallopeptidase activity"/>
    <property type="evidence" value="ECO:0007669"/>
    <property type="project" value="UniProtKB-KW"/>
</dbReference>
<evidence type="ECO:0000256" key="7">
    <source>
        <dbReference type="ARBA" id="ARBA00022833"/>
    </source>
</evidence>
<dbReference type="Gene3D" id="3.40.630.10">
    <property type="entry name" value="Zn peptidases"/>
    <property type="match status" value="1"/>
</dbReference>
<accession>A0A3N0B010</accession>
<keyword evidence="4 9" id="KW-0645">Protease</keyword>
<comment type="cofactor">
    <cofactor evidence="1 10">
        <name>Zn(2+)</name>
        <dbReference type="ChEBI" id="CHEBI:29105"/>
    </cofactor>
</comment>
<dbReference type="SUPFAM" id="SSF53187">
    <property type="entry name" value="Zn-dependent exopeptidases"/>
    <property type="match status" value="1"/>
</dbReference>
<dbReference type="Proteomes" id="UP000278327">
    <property type="component" value="Unassembled WGS sequence"/>
</dbReference>